<evidence type="ECO:0000256" key="7">
    <source>
        <dbReference type="RuleBase" id="RU003707"/>
    </source>
</evidence>
<name>A0A1H8XX95_9PSEU</name>
<evidence type="ECO:0000256" key="5">
    <source>
        <dbReference type="ARBA" id="ARBA00023709"/>
    </source>
</evidence>
<evidence type="ECO:0000256" key="2">
    <source>
        <dbReference type="ARBA" id="ARBA00012076"/>
    </source>
</evidence>
<dbReference type="PANTHER" id="PTHR11941">
    <property type="entry name" value="ENOYL-COA HYDRATASE-RELATED"/>
    <property type="match status" value="1"/>
</dbReference>
<dbReference type="RefSeq" id="WP_091619076.1">
    <property type="nucleotide sequence ID" value="NZ_FOEF01000009.1"/>
</dbReference>
<evidence type="ECO:0000313" key="8">
    <source>
        <dbReference type="EMBL" id="SEP44664.1"/>
    </source>
</evidence>
<evidence type="ECO:0000256" key="1">
    <source>
        <dbReference type="ARBA" id="ARBA00005254"/>
    </source>
</evidence>
<evidence type="ECO:0000256" key="4">
    <source>
        <dbReference type="ARBA" id="ARBA00023239"/>
    </source>
</evidence>
<proteinExistence type="inferred from homology"/>
<dbReference type="GO" id="GO:0004300">
    <property type="term" value="F:enoyl-CoA hydratase activity"/>
    <property type="evidence" value="ECO:0007669"/>
    <property type="project" value="UniProtKB-EC"/>
</dbReference>
<dbReference type="CDD" id="cd06558">
    <property type="entry name" value="crotonase-like"/>
    <property type="match status" value="1"/>
</dbReference>
<dbReference type="PROSITE" id="PS00166">
    <property type="entry name" value="ENOYL_COA_HYDRATASE"/>
    <property type="match status" value="1"/>
</dbReference>
<sequence length="268" mass="28193">MTPRETTDAEVRPGPLRVERTEDGVAVITLDRPKANALSLDLLRRLDEVADELAADLPGAVVVWGGPRIFAAGGDITGMGGPEDAERYVRSFRSAFDKIAAVPRMVVAAVTGYALGGGLELALAADLRVAGHSAKFGLPEVQLGLVPGAGGTQRLARLVGPARAKDLVATGRQVGADEAYRIGLVDRVVADDDVLATAFELAGRFARGPLVAHATAKQLIDENFDRPLGEGLDAEGRAAVEMHRTEDGRNGVRSFIENGPGKARFVGR</sequence>
<organism evidence="8 9">
    <name type="scientific">Amycolatopsis saalfeldensis</name>
    <dbReference type="NCBI Taxonomy" id="394193"/>
    <lineage>
        <taxon>Bacteria</taxon>
        <taxon>Bacillati</taxon>
        <taxon>Actinomycetota</taxon>
        <taxon>Actinomycetes</taxon>
        <taxon>Pseudonocardiales</taxon>
        <taxon>Pseudonocardiaceae</taxon>
        <taxon>Amycolatopsis</taxon>
    </lineage>
</organism>
<dbReference type="OrthoDB" id="8452484at2"/>
<dbReference type="SUPFAM" id="SSF52096">
    <property type="entry name" value="ClpP/crotonase"/>
    <property type="match status" value="1"/>
</dbReference>
<keyword evidence="3" id="KW-0443">Lipid metabolism</keyword>
<protein>
    <recommendedName>
        <fullName evidence="2">enoyl-CoA hydratase</fullName>
        <ecNumber evidence="2">4.2.1.17</ecNumber>
    </recommendedName>
</protein>
<dbReference type="InterPro" id="IPR029045">
    <property type="entry name" value="ClpP/crotonase-like_dom_sf"/>
</dbReference>
<accession>A0A1H8XX95</accession>
<evidence type="ECO:0000256" key="6">
    <source>
        <dbReference type="ARBA" id="ARBA00023717"/>
    </source>
</evidence>
<dbReference type="STRING" id="394193.SAMN04489732_109275"/>
<reference evidence="8 9" key="1">
    <citation type="submission" date="2016-10" db="EMBL/GenBank/DDBJ databases">
        <authorList>
            <person name="de Groot N.N."/>
        </authorList>
    </citation>
    <scope>NUCLEOTIDE SEQUENCE [LARGE SCALE GENOMIC DNA]</scope>
    <source>
        <strain evidence="8 9">DSM 44993</strain>
    </source>
</reference>
<evidence type="ECO:0000313" key="9">
    <source>
        <dbReference type="Proteomes" id="UP000198582"/>
    </source>
</evidence>
<dbReference type="FunFam" id="3.90.226.10:FF:000009">
    <property type="entry name" value="Carnitinyl-CoA dehydratase"/>
    <property type="match status" value="1"/>
</dbReference>
<evidence type="ECO:0000256" key="3">
    <source>
        <dbReference type="ARBA" id="ARBA00023098"/>
    </source>
</evidence>
<dbReference type="Proteomes" id="UP000198582">
    <property type="component" value="Unassembled WGS sequence"/>
</dbReference>
<dbReference type="EC" id="4.2.1.17" evidence="2"/>
<gene>
    <name evidence="8" type="ORF">SAMN04489732_109275</name>
</gene>
<comment type="catalytic activity">
    <reaction evidence="6">
        <text>a 4-saturated-(3S)-3-hydroxyacyl-CoA = a (3E)-enoyl-CoA + H2O</text>
        <dbReference type="Rhea" id="RHEA:20724"/>
        <dbReference type="ChEBI" id="CHEBI:15377"/>
        <dbReference type="ChEBI" id="CHEBI:58521"/>
        <dbReference type="ChEBI" id="CHEBI:137480"/>
        <dbReference type="EC" id="4.2.1.17"/>
    </reaction>
</comment>
<keyword evidence="9" id="KW-1185">Reference proteome</keyword>
<dbReference type="InterPro" id="IPR018376">
    <property type="entry name" value="Enoyl-CoA_hyd/isom_CS"/>
</dbReference>
<dbReference type="EMBL" id="FOEF01000009">
    <property type="protein sequence ID" value="SEP44664.1"/>
    <property type="molecule type" value="Genomic_DNA"/>
</dbReference>
<dbReference type="Pfam" id="PF00378">
    <property type="entry name" value="ECH_1"/>
    <property type="match status" value="1"/>
</dbReference>
<comment type="similarity">
    <text evidence="1 7">Belongs to the enoyl-CoA hydratase/isomerase family.</text>
</comment>
<dbReference type="PANTHER" id="PTHR11941:SF169">
    <property type="entry name" value="(7AS)-7A-METHYL-1,5-DIOXO-2,3,5,6,7,7A-HEXAHYDRO-1H-INDENE-CARBOXYL-COA HYDROLASE"/>
    <property type="match status" value="1"/>
</dbReference>
<keyword evidence="4" id="KW-0456">Lyase</keyword>
<dbReference type="InterPro" id="IPR001753">
    <property type="entry name" value="Enoyl-CoA_hydra/iso"/>
</dbReference>
<dbReference type="Gene3D" id="3.90.226.10">
    <property type="entry name" value="2-enoyl-CoA Hydratase, Chain A, domain 1"/>
    <property type="match status" value="1"/>
</dbReference>
<dbReference type="GO" id="GO:0006635">
    <property type="term" value="P:fatty acid beta-oxidation"/>
    <property type="evidence" value="ECO:0007669"/>
    <property type="project" value="TreeGrafter"/>
</dbReference>
<comment type="catalytic activity">
    <reaction evidence="5">
        <text>a (3S)-3-hydroxyacyl-CoA = a (2E)-enoyl-CoA + H2O</text>
        <dbReference type="Rhea" id="RHEA:16105"/>
        <dbReference type="ChEBI" id="CHEBI:15377"/>
        <dbReference type="ChEBI" id="CHEBI:57318"/>
        <dbReference type="ChEBI" id="CHEBI:58856"/>
        <dbReference type="EC" id="4.2.1.17"/>
    </reaction>
</comment>
<dbReference type="AlphaFoldDB" id="A0A1H8XX95"/>